<feature type="compositionally biased region" description="Pro residues" evidence="1">
    <location>
        <begin position="91"/>
        <end position="100"/>
    </location>
</feature>
<proteinExistence type="predicted"/>
<feature type="compositionally biased region" description="Gly residues" evidence="1">
    <location>
        <begin position="242"/>
        <end position="256"/>
    </location>
</feature>
<feature type="compositionally biased region" description="Polar residues" evidence="1">
    <location>
        <begin position="108"/>
        <end position="118"/>
    </location>
</feature>
<feature type="region of interest" description="Disordered" evidence="1">
    <location>
        <begin position="236"/>
        <end position="256"/>
    </location>
</feature>
<keyword evidence="3" id="KW-1185">Reference proteome</keyword>
<dbReference type="AlphaFoldDB" id="A0AAD5RPB7"/>
<protein>
    <submittedName>
        <fullName evidence="2">Uncharacterized protein</fullName>
    </submittedName>
</protein>
<dbReference type="Proteomes" id="UP001201980">
    <property type="component" value="Unassembled WGS sequence"/>
</dbReference>
<feature type="compositionally biased region" description="Pro residues" evidence="1">
    <location>
        <begin position="164"/>
        <end position="199"/>
    </location>
</feature>
<name>A0AAD5RPB7_9PEZI</name>
<sequence length="256" mass="26562">MALSQRPSPLCPVLLPLRDDTAAIAANDSAPDKEHMSVPLQSLQQPPEEEHTDPQASTLSPSSSSCSTPKARHLPLLSPRPFFSPSTPSEPSLPLPPLLSPAPAQEIQFLTLSPHASKTPTTTITTIPSHLQSPAIPPVSALKLCKDNPSSGVPFSHDPSCTAPAPPPPSLFPHPAHNPPPPPPAWPSPPPGAHPPPSAPARHPLRPLSALHPCSEQSWSSLDATSPRYRLLKVAGLVDDGAGTGGPGGPGGGRTR</sequence>
<accession>A0AAD5RPB7</accession>
<feature type="region of interest" description="Disordered" evidence="1">
    <location>
        <begin position="24"/>
        <end position="222"/>
    </location>
</feature>
<evidence type="ECO:0000313" key="3">
    <source>
        <dbReference type="Proteomes" id="UP001201980"/>
    </source>
</evidence>
<comment type="caution">
    <text evidence="2">The sequence shown here is derived from an EMBL/GenBank/DDBJ whole genome shotgun (WGS) entry which is preliminary data.</text>
</comment>
<reference evidence="2" key="1">
    <citation type="submission" date="2022-07" db="EMBL/GenBank/DDBJ databases">
        <title>Draft genome sequence of Zalerion maritima ATCC 34329, a (micro)plastics degrading marine fungus.</title>
        <authorList>
            <person name="Paco A."/>
            <person name="Goncalves M.F.M."/>
            <person name="Rocha-Santos T.A.P."/>
            <person name="Alves A."/>
        </authorList>
    </citation>
    <scope>NUCLEOTIDE SEQUENCE</scope>
    <source>
        <strain evidence="2">ATCC 34329</strain>
    </source>
</reference>
<evidence type="ECO:0000256" key="1">
    <source>
        <dbReference type="SAM" id="MobiDB-lite"/>
    </source>
</evidence>
<dbReference type="PRINTS" id="PR01217">
    <property type="entry name" value="PRICHEXTENSN"/>
</dbReference>
<evidence type="ECO:0000313" key="2">
    <source>
        <dbReference type="EMBL" id="KAJ2901014.1"/>
    </source>
</evidence>
<organism evidence="2 3">
    <name type="scientific">Zalerion maritima</name>
    <dbReference type="NCBI Taxonomy" id="339359"/>
    <lineage>
        <taxon>Eukaryota</taxon>
        <taxon>Fungi</taxon>
        <taxon>Dikarya</taxon>
        <taxon>Ascomycota</taxon>
        <taxon>Pezizomycotina</taxon>
        <taxon>Sordariomycetes</taxon>
        <taxon>Lulworthiomycetidae</taxon>
        <taxon>Lulworthiales</taxon>
        <taxon>Lulworthiaceae</taxon>
        <taxon>Zalerion</taxon>
    </lineage>
</organism>
<feature type="compositionally biased region" description="Low complexity" evidence="1">
    <location>
        <begin position="119"/>
        <end position="128"/>
    </location>
</feature>
<feature type="compositionally biased region" description="Low complexity" evidence="1">
    <location>
        <begin position="57"/>
        <end position="90"/>
    </location>
</feature>
<gene>
    <name evidence="2" type="ORF">MKZ38_002140</name>
</gene>
<dbReference type="EMBL" id="JAKWBI020000162">
    <property type="protein sequence ID" value="KAJ2901014.1"/>
    <property type="molecule type" value="Genomic_DNA"/>
</dbReference>